<keyword evidence="4 5" id="KW-0472">Membrane</keyword>
<dbReference type="GO" id="GO:0006874">
    <property type="term" value="P:intracellular calcium ion homeostasis"/>
    <property type="evidence" value="ECO:0007669"/>
    <property type="project" value="TreeGrafter"/>
</dbReference>
<protein>
    <submittedName>
        <fullName evidence="7">Sodium:proton exchanger</fullName>
    </submittedName>
</protein>
<comment type="subcellular location">
    <subcellularLocation>
        <location evidence="1">Membrane</location>
        <topology evidence="1">Multi-pass membrane protein</topology>
    </subcellularLocation>
</comment>
<evidence type="ECO:0000256" key="2">
    <source>
        <dbReference type="ARBA" id="ARBA00022692"/>
    </source>
</evidence>
<comment type="caution">
    <text evidence="7">The sequence shown here is derived from an EMBL/GenBank/DDBJ whole genome shotgun (WGS) entry which is preliminary data.</text>
</comment>
<dbReference type="InterPro" id="IPR044880">
    <property type="entry name" value="NCX_ion-bd_dom_sf"/>
</dbReference>
<dbReference type="EMBL" id="MFGO01000039">
    <property type="protein sequence ID" value="OGF39979.1"/>
    <property type="molecule type" value="Genomic_DNA"/>
</dbReference>
<evidence type="ECO:0000313" key="8">
    <source>
        <dbReference type="Proteomes" id="UP000177579"/>
    </source>
</evidence>
<feature type="transmembrane region" description="Helical" evidence="5">
    <location>
        <begin position="68"/>
        <end position="91"/>
    </location>
</feature>
<keyword evidence="3 5" id="KW-1133">Transmembrane helix</keyword>
<sequence>MLIDTIFFLLGFIFLIKGADLLVDGSSSIAKKYGISNFVIGLTIVAFGTSMPELLVSTLASFKGSAGVALGNIIGSNISNTLLILGISAVIRPLLVKKNTVNKEIPFSLLAVLAVGFLVNDKIIDGFQSSILTRIDGFVLILFFVIFIYYTFGISKDESTILESISEEKIETYKFYHSAALIMAGLVGLYFGGEWIVGSAINFAKIFNISETLIGLTIIAVGTSLPELAASAVAAYRGKTDIAVGNVVGSNIFNILWVLGISSVIAPIPFSTILNVDFFILFAVTILLLFLIFVGKRNILGRVEGSFLIFLYIIYLIFIIFRG</sequence>
<dbReference type="InterPro" id="IPR004837">
    <property type="entry name" value="NaCa_Exmemb"/>
</dbReference>
<dbReference type="AlphaFoldDB" id="A0A1F5TMA4"/>
<feature type="transmembrane region" description="Helical" evidence="5">
    <location>
        <begin position="213"/>
        <end position="236"/>
    </location>
</feature>
<accession>A0A1F5TMA4</accession>
<feature type="domain" description="Sodium/calcium exchanger membrane region" evidence="6">
    <location>
        <begin position="5"/>
        <end position="152"/>
    </location>
</feature>
<proteinExistence type="predicted"/>
<evidence type="ECO:0000256" key="5">
    <source>
        <dbReference type="SAM" id="Phobius"/>
    </source>
</evidence>
<reference evidence="7 8" key="1">
    <citation type="journal article" date="2016" name="Nat. Commun.">
        <title>Thousands of microbial genomes shed light on interconnected biogeochemical processes in an aquifer system.</title>
        <authorList>
            <person name="Anantharaman K."/>
            <person name="Brown C.T."/>
            <person name="Hug L.A."/>
            <person name="Sharon I."/>
            <person name="Castelle C.J."/>
            <person name="Probst A.J."/>
            <person name="Thomas B.C."/>
            <person name="Singh A."/>
            <person name="Wilkins M.J."/>
            <person name="Karaoz U."/>
            <person name="Brodie E.L."/>
            <person name="Williams K.H."/>
            <person name="Hubbard S.S."/>
            <person name="Banfield J.F."/>
        </authorList>
    </citation>
    <scope>NUCLEOTIDE SEQUENCE [LARGE SCALE GENOMIC DNA]</scope>
</reference>
<feature type="domain" description="Sodium/calcium exchanger membrane region" evidence="6">
    <location>
        <begin position="178"/>
        <end position="320"/>
    </location>
</feature>
<keyword evidence="2 5" id="KW-0812">Transmembrane</keyword>
<evidence type="ECO:0000256" key="1">
    <source>
        <dbReference type="ARBA" id="ARBA00004141"/>
    </source>
</evidence>
<feature type="transmembrane region" description="Helical" evidence="5">
    <location>
        <begin position="305"/>
        <end position="321"/>
    </location>
</feature>
<evidence type="ECO:0000313" key="7">
    <source>
        <dbReference type="EMBL" id="OGF39979.1"/>
    </source>
</evidence>
<feature type="transmembrane region" description="Helical" evidence="5">
    <location>
        <begin position="103"/>
        <end position="119"/>
    </location>
</feature>
<feature type="transmembrane region" description="Helical" evidence="5">
    <location>
        <begin position="272"/>
        <end position="293"/>
    </location>
</feature>
<dbReference type="InterPro" id="IPR004481">
    <property type="entry name" value="K/Na/Ca-exchanger"/>
</dbReference>
<dbReference type="NCBIfam" id="TIGR00367">
    <property type="entry name" value="calcium/sodium antiporter"/>
    <property type="match status" value="1"/>
</dbReference>
<feature type="transmembrane region" description="Helical" evidence="5">
    <location>
        <begin position="243"/>
        <end position="266"/>
    </location>
</feature>
<dbReference type="GO" id="GO:0008273">
    <property type="term" value="F:calcium, potassium:sodium antiporter activity"/>
    <property type="evidence" value="ECO:0007669"/>
    <property type="project" value="TreeGrafter"/>
</dbReference>
<dbReference type="Pfam" id="PF01699">
    <property type="entry name" value="Na_Ca_ex"/>
    <property type="match status" value="2"/>
</dbReference>
<dbReference type="GO" id="GO:0005886">
    <property type="term" value="C:plasma membrane"/>
    <property type="evidence" value="ECO:0007669"/>
    <property type="project" value="TreeGrafter"/>
</dbReference>
<feature type="transmembrane region" description="Helical" evidence="5">
    <location>
        <begin position="35"/>
        <end position="56"/>
    </location>
</feature>
<gene>
    <name evidence="7" type="ORF">A2531_02015</name>
</gene>
<dbReference type="Gene3D" id="1.20.1420.30">
    <property type="entry name" value="NCX, central ion-binding region"/>
    <property type="match status" value="1"/>
</dbReference>
<name>A0A1F5TMA4_9BACT</name>
<dbReference type="PANTHER" id="PTHR10846:SF8">
    <property type="entry name" value="INNER MEMBRANE PROTEIN YRBG"/>
    <property type="match status" value="1"/>
</dbReference>
<organism evidence="7 8">
    <name type="scientific">Candidatus Falkowbacteria bacterium RIFOXYD2_FULL_34_120</name>
    <dbReference type="NCBI Taxonomy" id="1798007"/>
    <lineage>
        <taxon>Bacteria</taxon>
        <taxon>Candidatus Falkowiibacteriota</taxon>
    </lineage>
</organism>
<feature type="transmembrane region" description="Helical" evidence="5">
    <location>
        <begin position="131"/>
        <end position="152"/>
    </location>
</feature>
<evidence type="ECO:0000256" key="3">
    <source>
        <dbReference type="ARBA" id="ARBA00022989"/>
    </source>
</evidence>
<dbReference type="GO" id="GO:0005262">
    <property type="term" value="F:calcium channel activity"/>
    <property type="evidence" value="ECO:0007669"/>
    <property type="project" value="TreeGrafter"/>
</dbReference>
<evidence type="ECO:0000256" key="4">
    <source>
        <dbReference type="ARBA" id="ARBA00023136"/>
    </source>
</evidence>
<feature type="transmembrane region" description="Helical" evidence="5">
    <location>
        <begin position="173"/>
        <end position="193"/>
    </location>
</feature>
<dbReference type="Proteomes" id="UP000177579">
    <property type="component" value="Unassembled WGS sequence"/>
</dbReference>
<feature type="transmembrane region" description="Helical" evidence="5">
    <location>
        <begin position="6"/>
        <end position="23"/>
    </location>
</feature>
<evidence type="ECO:0000259" key="6">
    <source>
        <dbReference type="Pfam" id="PF01699"/>
    </source>
</evidence>
<dbReference type="PANTHER" id="PTHR10846">
    <property type="entry name" value="SODIUM/POTASSIUM/CALCIUM EXCHANGER"/>
    <property type="match status" value="1"/>
</dbReference>